<dbReference type="Gene3D" id="1.20.120.1980">
    <property type="entry name" value="Knotted protein, ribbon-helix-helix DNA-binding domain"/>
    <property type="match status" value="1"/>
</dbReference>
<comment type="caution">
    <text evidence="2">The sequence shown here is derived from an EMBL/GenBank/DDBJ whole genome shotgun (WGS) entry which is preliminary data.</text>
</comment>
<reference evidence="1" key="2">
    <citation type="submission" date="2023-07" db="EMBL/GenBank/DDBJ databases">
        <authorList>
            <person name="Aydin F."/>
            <person name="Tarhane S."/>
            <person name="Saticioglu I.B."/>
            <person name="Karakaya E."/>
            <person name="Abay S."/>
            <person name="Guran O."/>
            <person name="Bozkurt E."/>
            <person name="Uzum N."/>
            <person name="Olgun K."/>
            <person name="Jablonski D."/>
        </authorList>
    </citation>
    <scope>NUCLEOTIDE SEQUENCE</scope>
    <source>
        <strain evidence="1">Faydin-H75</strain>
    </source>
</reference>
<reference evidence="1 3" key="3">
    <citation type="journal article" date="2024" name="Syst. Appl. Microbiol.">
        <title>Helicobacter cappadocius sp. nov., from lizards: The first psychrotrophic Helicobacter species.</title>
        <authorList>
            <person name="Aydin F."/>
            <person name="Tarhane S."/>
            <person name="Karakaya E."/>
            <person name="Abay S."/>
            <person name="Kayman T."/>
            <person name="Guran O."/>
            <person name="Bozkurt E."/>
            <person name="Uzum N."/>
            <person name="Avci A."/>
            <person name="Olgun K."/>
            <person name="Jablonski D."/>
            <person name="Guran C."/>
            <person name="Burcin Saticioglu I."/>
        </authorList>
    </citation>
    <scope>NUCLEOTIDE SEQUENCE [LARGE SCALE GENOMIC DNA]</scope>
    <source>
        <strain evidence="1">Faydin-H75</strain>
        <strain evidence="3">faydin-H76</strain>
    </source>
</reference>
<protein>
    <submittedName>
        <fullName evidence="2">DUF2018 family protein</fullName>
    </submittedName>
</protein>
<dbReference type="InterPro" id="IPR023126">
    <property type="entry name" value="HP0242-like_sf"/>
</dbReference>
<evidence type="ECO:0000313" key="1">
    <source>
        <dbReference type="EMBL" id="MDO7253584.1"/>
    </source>
</evidence>
<dbReference type="SUPFAM" id="SSF158752">
    <property type="entry name" value="HP0242-like"/>
    <property type="match status" value="1"/>
</dbReference>
<evidence type="ECO:0000313" key="4">
    <source>
        <dbReference type="Proteomes" id="UP001240777"/>
    </source>
</evidence>
<accession>A0AA90TA32</accession>
<gene>
    <name evidence="1" type="ORF">Q5I04_06645</name>
    <name evidence="2" type="ORF">Q5I06_06975</name>
</gene>
<dbReference type="Proteomes" id="UP001240777">
    <property type="component" value="Unassembled WGS sequence"/>
</dbReference>
<sequence>MWEEFDNLEVLQGNPLEKWKDIIFNASRTLSSAELDRLLELQAIYEIILEEHSLDGKLREFYVKLDDDLDLQDRLKHQKSNIAIESMAKILSENE</sequence>
<reference evidence="2 4" key="1">
    <citation type="submission" date="2023-07" db="EMBL/GenBank/DDBJ databases">
        <title>Unpublished Manusciprt.</title>
        <authorList>
            <person name="Aydin F."/>
            <person name="Tarhane S."/>
            <person name="Saticioglu I.B."/>
            <person name="Karakaya E."/>
            <person name="Abay S."/>
            <person name="Guran O."/>
            <person name="Bozkurt E."/>
            <person name="Uzum N."/>
            <person name="Olgun K."/>
            <person name="Jablonski D."/>
        </authorList>
    </citation>
    <scope>NUCLEOTIDE SEQUENCE</scope>
    <source>
        <strain evidence="4">faydin-H75</strain>
        <strain evidence="2">Faydin-H76</strain>
    </source>
</reference>
<dbReference type="Pfam" id="PF09442">
    <property type="entry name" value="DUF2018"/>
    <property type="match status" value="1"/>
</dbReference>
<dbReference type="RefSeq" id="WP_305517426.1">
    <property type="nucleotide sequence ID" value="NZ_JAUPEV010000010.1"/>
</dbReference>
<organism evidence="2 3">
    <name type="scientific">Helicobacter cappadocius</name>
    <dbReference type="NCBI Taxonomy" id="3063998"/>
    <lineage>
        <taxon>Bacteria</taxon>
        <taxon>Pseudomonadati</taxon>
        <taxon>Campylobacterota</taxon>
        <taxon>Epsilonproteobacteria</taxon>
        <taxon>Campylobacterales</taxon>
        <taxon>Helicobacteraceae</taxon>
        <taxon>Helicobacter</taxon>
    </lineage>
</organism>
<dbReference type="InterPro" id="IPR018563">
    <property type="entry name" value="DUF2018"/>
</dbReference>
<evidence type="ECO:0000313" key="2">
    <source>
        <dbReference type="EMBL" id="MDP2539512.1"/>
    </source>
</evidence>
<dbReference type="AlphaFoldDB" id="A0AA90TA32"/>
<dbReference type="EMBL" id="JAUYZK010000010">
    <property type="protein sequence ID" value="MDP2539512.1"/>
    <property type="molecule type" value="Genomic_DNA"/>
</dbReference>
<name>A0AA90TA32_9HELI</name>
<dbReference type="EMBL" id="JAUPEV010000010">
    <property type="protein sequence ID" value="MDO7253584.1"/>
    <property type="molecule type" value="Genomic_DNA"/>
</dbReference>
<proteinExistence type="predicted"/>
<evidence type="ECO:0000313" key="3">
    <source>
        <dbReference type="Proteomes" id="UP001177258"/>
    </source>
</evidence>
<dbReference type="Proteomes" id="UP001177258">
    <property type="component" value="Unassembled WGS sequence"/>
</dbReference>
<keyword evidence="4" id="KW-1185">Reference proteome</keyword>